<evidence type="ECO:0000256" key="9">
    <source>
        <dbReference type="RuleBase" id="RU366031"/>
    </source>
</evidence>
<dbReference type="GO" id="GO:0006782">
    <property type="term" value="P:protoporphyrinogen IX biosynthetic process"/>
    <property type="evidence" value="ECO:0007669"/>
    <property type="project" value="UniProtKB-UniRule"/>
</dbReference>
<dbReference type="EC" id="4.2.1.75" evidence="3 9"/>
<reference evidence="11 12" key="1">
    <citation type="journal article" date="2011" name="Mol. Biol. Evol.">
        <title>Phylogenomic evidence for the presence of a flagellum and cbb3 oxidase in the free-living mitochondrial ancestor.</title>
        <authorList>
            <person name="Sassera D."/>
            <person name="Lo N."/>
            <person name="Epis S."/>
            <person name="D'Auria G."/>
            <person name="Montagna M."/>
            <person name="Comandatore F."/>
            <person name="Horner D."/>
            <person name="Pereto J."/>
            <person name="Luciano A.M."/>
            <person name="Franciosi F."/>
            <person name="Ferri E."/>
            <person name="Crotti E."/>
            <person name="Bazzocchi C."/>
            <person name="Daffonchio D."/>
            <person name="Sacchi L."/>
            <person name="Moya A."/>
            <person name="Latorre A."/>
            <person name="Bandi C."/>
        </authorList>
    </citation>
    <scope>NUCLEOTIDE SEQUENCE [LARGE SCALE GENOMIC DNA]</scope>
    <source>
        <strain evidence="11 12">IricVA</strain>
    </source>
</reference>
<dbReference type="InterPro" id="IPR036108">
    <property type="entry name" value="4pyrrol_syn_uPrphyn_synt_sf"/>
</dbReference>
<evidence type="ECO:0000256" key="6">
    <source>
        <dbReference type="ARBA" id="ARBA00037589"/>
    </source>
</evidence>
<organism evidence="11 12">
    <name type="scientific">Midichloria mitochondrii (strain IricVA)</name>
    <dbReference type="NCBI Taxonomy" id="696127"/>
    <lineage>
        <taxon>Bacteria</taxon>
        <taxon>Pseudomonadati</taxon>
        <taxon>Pseudomonadota</taxon>
        <taxon>Alphaproteobacteria</taxon>
        <taxon>Rickettsiales</taxon>
        <taxon>Candidatus Midichloriaceae</taxon>
        <taxon>Candidatus Midichloria</taxon>
    </lineage>
</organism>
<keyword evidence="12" id="KW-1185">Reference proteome</keyword>
<evidence type="ECO:0000256" key="4">
    <source>
        <dbReference type="ARBA" id="ARBA00023239"/>
    </source>
</evidence>
<evidence type="ECO:0000256" key="7">
    <source>
        <dbReference type="ARBA" id="ARBA00040167"/>
    </source>
</evidence>
<dbReference type="GO" id="GO:0006780">
    <property type="term" value="P:uroporphyrinogen III biosynthetic process"/>
    <property type="evidence" value="ECO:0007669"/>
    <property type="project" value="UniProtKB-UniRule"/>
</dbReference>
<dbReference type="STRING" id="696127.midi_01093"/>
<comment type="similarity">
    <text evidence="2 9">Belongs to the uroporphyrinogen-III synthase family.</text>
</comment>
<dbReference type="UniPathway" id="UPA00251">
    <property type="reaction ID" value="UER00320"/>
</dbReference>
<proteinExistence type="inferred from homology"/>
<evidence type="ECO:0000259" key="10">
    <source>
        <dbReference type="Pfam" id="PF02602"/>
    </source>
</evidence>
<comment type="pathway">
    <text evidence="1 9">Porphyrin-containing compound metabolism; protoporphyrin-IX biosynthesis; coproporphyrinogen-III from 5-aminolevulinate: step 3/4.</text>
</comment>
<dbReference type="InterPro" id="IPR003754">
    <property type="entry name" value="4pyrrol_synth_uPrphyn_synth"/>
</dbReference>
<dbReference type="Pfam" id="PF02602">
    <property type="entry name" value="HEM4"/>
    <property type="match status" value="1"/>
</dbReference>
<dbReference type="PANTHER" id="PTHR38042:SF1">
    <property type="entry name" value="UROPORPHYRINOGEN-III SYNTHASE, CHLOROPLASTIC"/>
    <property type="match status" value="1"/>
</dbReference>
<dbReference type="HOGENOM" id="CLU_011276_10_1_5"/>
<dbReference type="Proteomes" id="UP000006639">
    <property type="component" value="Chromosome"/>
</dbReference>
<dbReference type="SUPFAM" id="SSF69618">
    <property type="entry name" value="HemD-like"/>
    <property type="match status" value="1"/>
</dbReference>
<dbReference type="KEGG" id="mmn:midi_01093"/>
<dbReference type="RefSeq" id="WP_013951563.1">
    <property type="nucleotide sequence ID" value="NC_015722.1"/>
</dbReference>
<dbReference type="PANTHER" id="PTHR38042">
    <property type="entry name" value="UROPORPHYRINOGEN-III SYNTHASE, CHLOROPLASTIC"/>
    <property type="match status" value="1"/>
</dbReference>
<dbReference type="AlphaFoldDB" id="F7XU11"/>
<gene>
    <name evidence="11" type="primary">hemD</name>
    <name evidence="11" type="ordered locus">midi_01093</name>
</gene>
<dbReference type="GO" id="GO:0004852">
    <property type="term" value="F:uroporphyrinogen-III synthase activity"/>
    <property type="evidence" value="ECO:0007669"/>
    <property type="project" value="UniProtKB-UniRule"/>
</dbReference>
<comment type="catalytic activity">
    <reaction evidence="8 9">
        <text>hydroxymethylbilane = uroporphyrinogen III + H2O</text>
        <dbReference type="Rhea" id="RHEA:18965"/>
        <dbReference type="ChEBI" id="CHEBI:15377"/>
        <dbReference type="ChEBI" id="CHEBI:57308"/>
        <dbReference type="ChEBI" id="CHEBI:57845"/>
        <dbReference type="EC" id="4.2.1.75"/>
    </reaction>
</comment>
<keyword evidence="4 9" id="KW-0456">Lyase</keyword>
<evidence type="ECO:0000256" key="3">
    <source>
        <dbReference type="ARBA" id="ARBA00013109"/>
    </source>
</evidence>
<feature type="domain" description="Tetrapyrrole biosynthesis uroporphyrinogen III synthase" evidence="10">
    <location>
        <begin position="13"/>
        <end position="226"/>
    </location>
</feature>
<comment type="function">
    <text evidence="6 9">Catalyzes cyclization of the linear tetrapyrrole, hydroxymethylbilane, to the macrocyclic uroporphyrinogen III.</text>
</comment>
<protein>
    <recommendedName>
        <fullName evidence="7 9">Uroporphyrinogen-III synthase</fullName>
        <ecNumber evidence="3 9">4.2.1.75</ecNumber>
    </recommendedName>
</protein>
<keyword evidence="5 9" id="KW-0627">Porphyrin biosynthesis</keyword>
<sequence>MILITRQRNFAAQTSTKLEQLGYKVLNLPMLHISYMYKEIVDNDYDLIVMTSQNSVYASGHIDWLKNKKVYAVGSETANLLQESGYKNIIFCQESSQNSDTLISLIKKNEQAGVKILYISGADIAGNIEKQLLDAGYLIKREVVYKSMLTENLSEQAISSINDLIKLVLFYSPSTASAFSNLAKKYKINLSAKSAVCISEKTAAKLNKDEWGKIIIAKISSEASIIEAMITA</sequence>
<name>F7XU11_MIDMI</name>
<accession>F7XU11</accession>
<evidence type="ECO:0000256" key="2">
    <source>
        <dbReference type="ARBA" id="ARBA00008133"/>
    </source>
</evidence>
<dbReference type="CDD" id="cd06578">
    <property type="entry name" value="HemD"/>
    <property type="match status" value="1"/>
</dbReference>
<dbReference type="InterPro" id="IPR039793">
    <property type="entry name" value="UROS/Hem4"/>
</dbReference>
<evidence type="ECO:0000256" key="5">
    <source>
        <dbReference type="ARBA" id="ARBA00023244"/>
    </source>
</evidence>
<evidence type="ECO:0000256" key="8">
    <source>
        <dbReference type="ARBA" id="ARBA00048617"/>
    </source>
</evidence>
<dbReference type="Gene3D" id="3.40.50.10090">
    <property type="match status" value="2"/>
</dbReference>
<dbReference type="OrthoDB" id="7163809at2"/>
<dbReference type="EMBL" id="CP002130">
    <property type="protein sequence ID" value="AEI89370.1"/>
    <property type="molecule type" value="Genomic_DNA"/>
</dbReference>
<evidence type="ECO:0000256" key="1">
    <source>
        <dbReference type="ARBA" id="ARBA00004772"/>
    </source>
</evidence>
<evidence type="ECO:0000313" key="12">
    <source>
        <dbReference type="Proteomes" id="UP000006639"/>
    </source>
</evidence>
<evidence type="ECO:0000313" key="11">
    <source>
        <dbReference type="EMBL" id="AEI89370.1"/>
    </source>
</evidence>